<evidence type="ECO:0008006" key="4">
    <source>
        <dbReference type="Google" id="ProtNLM"/>
    </source>
</evidence>
<keyword evidence="1" id="KW-0732">Signal</keyword>
<evidence type="ECO:0000313" key="3">
    <source>
        <dbReference type="Proteomes" id="UP001201262"/>
    </source>
</evidence>
<feature type="chain" id="PRO_5041971666" description="Secreted protein" evidence="1">
    <location>
        <begin position="31"/>
        <end position="81"/>
    </location>
</feature>
<name>A0AAD4Q3P3_9EURO</name>
<accession>A0AAD4Q3P3</accession>
<dbReference type="EMBL" id="JAJTJA010000003">
    <property type="protein sequence ID" value="KAH8701932.1"/>
    <property type="molecule type" value="Genomic_DNA"/>
</dbReference>
<feature type="signal peptide" evidence="1">
    <location>
        <begin position="1"/>
        <end position="30"/>
    </location>
</feature>
<reference evidence="2" key="1">
    <citation type="submission" date="2021-12" db="EMBL/GenBank/DDBJ databases">
        <title>Convergent genome expansion in fungi linked to evolution of root-endophyte symbiosis.</title>
        <authorList>
            <consortium name="DOE Joint Genome Institute"/>
            <person name="Ke Y.-H."/>
            <person name="Bonito G."/>
            <person name="Liao H.-L."/>
            <person name="Looney B."/>
            <person name="Rojas-Flechas A."/>
            <person name="Nash J."/>
            <person name="Hameed K."/>
            <person name="Schadt C."/>
            <person name="Martin F."/>
            <person name="Crous P.W."/>
            <person name="Miettinen O."/>
            <person name="Magnuson J.K."/>
            <person name="Labbe J."/>
            <person name="Jacobson D."/>
            <person name="Doktycz M.J."/>
            <person name="Veneault-Fourrey C."/>
            <person name="Kuo A."/>
            <person name="Mondo S."/>
            <person name="Calhoun S."/>
            <person name="Riley R."/>
            <person name="Ohm R."/>
            <person name="LaButti K."/>
            <person name="Andreopoulos B."/>
            <person name="Pangilinan J."/>
            <person name="Nolan M."/>
            <person name="Tritt A."/>
            <person name="Clum A."/>
            <person name="Lipzen A."/>
            <person name="Daum C."/>
            <person name="Barry K."/>
            <person name="Grigoriev I.V."/>
            <person name="Vilgalys R."/>
        </authorList>
    </citation>
    <scope>NUCLEOTIDE SEQUENCE</scope>
    <source>
        <strain evidence="2">PMI_201</strain>
    </source>
</reference>
<evidence type="ECO:0000313" key="2">
    <source>
        <dbReference type="EMBL" id="KAH8701932.1"/>
    </source>
</evidence>
<dbReference type="Proteomes" id="UP001201262">
    <property type="component" value="Unassembled WGS sequence"/>
</dbReference>
<organism evidence="2 3">
    <name type="scientific">Talaromyces proteolyticus</name>
    <dbReference type="NCBI Taxonomy" id="1131652"/>
    <lineage>
        <taxon>Eukaryota</taxon>
        <taxon>Fungi</taxon>
        <taxon>Dikarya</taxon>
        <taxon>Ascomycota</taxon>
        <taxon>Pezizomycotina</taxon>
        <taxon>Eurotiomycetes</taxon>
        <taxon>Eurotiomycetidae</taxon>
        <taxon>Eurotiales</taxon>
        <taxon>Trichocomaceae</taxon>
        <taxon>Talaromyces</taxon>
        <taxon>Talaromyces sect. Bacilispori</taxon>
    </lineage>
</organism>
<dbReference type="GeneID" id="70239500"/>
<evidence type="ECO:0000256" key="1">
    <source>
        <dbReference type="SAM" id="SignalP"/>
    </source>
</evidence>
<keyword evidence="3" id="KW-1185">Reference proteome</keyword>
<dbReference type="AlphaFoldDB" id="A0AAD4Q3P3"/>
<dbReference type="RefSeq" id="XP_046075308.1">
    <property type="nucleotide sequence ID" value="XM_046209213.1"/>
</dbReference>
<sequence length="81" mass="8881">MNMHTSIQYNYHLYFMCIILLLPAANSATALVTPQSFFPFQSRVQASTHRASSGCSGAARQPIAAGVHHLHISNTEHPYPA</sequence>
<comment type="caution">
    <text evidence="2">The sequence shown here is derived from an EMBL/GenBank/DDBJ whole genome shotgun (WGS) entry which is preliminary data.</text>
</comment>
<gene>
    <name evidence="2" type="ORF">BGW36DRAFT_108535</name>
</gene>
<protein>
    <recommendedName>
        <fullName evidence="4">Secreted protein</fullName>
    </recommendedName>
</protein>
<proteinExistence type="predicted"/>